<feature type="signal peptide" evidence="1">
    <location>
        <begin position="1"/>
        <end position="29"/>
    </location>
</feature>
<keyword evidence="1" id="KW-0732">Signal</keyword>
<proteinExistence type="predicted"/>
<dbReference type="AlphaFoldDB" id="A0A2N6MHI6"/>
<evidence type="ECO:0000313" key="2">
    <source>
        <dbReference type="EMBL" id="PMB46215.1"/>
    </source>
</evidence>
<organism evidence="2 3">
    <name type="scientific">Fischerella thermalis CCMEE 5330</name>
    <dbReference type="NCBI Taxonomy" id="2019670"/>
    <lineage>
        <taxon>Bacteria</taxon>
        <taxon>Bacillati</taxon>
        <taxon>Cyanobacteriota</taxon>
        <taxon>Cyanophyceae</taxon>
        <taxon>Nostocales</taxon>
        <taxon>Hapalosiphonaceae</taxon>
        <taxon>Fischerella</taxon>
    </lineage>
</organism>
<protein>
    <submittedName>
        <fullName evidence="2">Uncharacterized protein</fullName>
    </submittedName>
</protein>
<dbReference type="EMBL" id="NMQI01000136">
    <property type="protein sequence ID" value="PMB46215.1"/>
    <property type="molecule type" value="Genomic_DNA"/>
</dbReference>
<name>A0A2N6MHI6_9CYAN</name>
<feature type="chain" id="PRO_5014620319" evidence="1">
    <location>
        <begin position="30"/>
        <end position="144"/>
    </location>
</feature>
<evidence type="ECO:0000256" key="1">
    <source>
        <dbReference type="SAM" id="SignalP"/>
    </source>
</evidence>
<evidence type="ECO:0000313" key="3">
    <source>
        <dbReference type="Proteomes" id="UP000234966"/>
    </source>
</evidence>
<reference evidence="2 3" key="1">
    <citation type="submission" date="2017-07" db="EMBL/GenBank/DDBJ databases">
        <title>Genomes of Fischerella (Mastigocladus) sp. strains.</title>
        <authorList>
            <person name="Miller S.R."/>
        </authorList>
    </citation>
    <scope>NUCLEOTIDE SEQUENCE [LARGE SCALE GENOMIC DNA]</scope>
    <source>
        <strain evidence="2 3">CCMEE 5330</strain>
    </source>
</reference>
<sequence>MKTCTLFNIASVLALTASLLLTNAKSVMAETVTINPDFQPDPMVLNGKSGGPKSSDCGKISATPNQIIQVTKPLPYLKLAVTSNGKPTLLIEGPGGRFCVLPDNYSGDKPEISGFWQPGKYLLYVGELVDGEHTYTLSISKQKN</sequence>
<dbReference type="RefSeq" id="WP_102206550.1">
    <property type="nucleotide sequence ID" value="NZ_NMQI01000136.1"/>
</dbReference>
<comment type="caution">
    <text evidence="2">The sequence shown here is derived from an EMBL/GenBank/DDBJ whole genome shotgun (WGS) entry which is preliminary data.</text>
</comment>
<accession>A0A2N6MHI6</accession>
<dbReference type="Proteomes" id="UP000234966">
    <property type="component" value="Unassembled WGS sequence"/>
</dbReference>
<gene>
    <name evidence="2" type="ORF">CEN41_06265</name>
</gene>